<keyword evidence="2" id="KW-1185">Reference proteome</keyword>
<dbReference type="Proteomes" id="UP001239111">
    <property type="component" value="Chromosome 1"/>
</dbReference>
<name>A0ACC2PMG9_9HYME</name>
<sequence length="575" mass="66139">MSAPYKYLILFGAILAVNALPEWQLKSFPAESGIFFENYGALKVIRSYHQHHMKIDIEDFHGIDRTYKNKLESVISLCQNLTEDDRRFKNRLENIRGQLDQAKIRYRLVKNYFPRGGGEVFDVANSSGINLVNPTITQFEPVIDSERSLMLMEAEIYKLMPILHNLSQVARYGFYEAVVADNGTDYLGPTKNWVYAMESAIRLQILIWEKILDIFELSHRNIISPYLLGNERLVEFKIYMEMGFPGLNWSAHPELIEISAGRQDSLVIFELKIPLIDPKQLQVYKPYPLGYRLNSTSISQLKLGTRLLGIDHEGKIANLIWPARKCVKLPEGSICEGIQLFNLSKTCEISVFMGEKESSLCETEIKYSTEAQVTFLERSDSWLISGPAVDSAILKYPFQKQQNRYVPRAAVIQLKDGCSLEIDRVKLTSTGYREISILIPKFNMSLLHSKIQILPEDPPPVRRHCVTHWLTMLLWFSALGFTGYVLRRLIRLEGYTPQVIQVEYRTVNKNKHIHQVIINPRNTKIGAKFMRPQSQPIYDVPRNLIPLTDIGRDLNTDETQDLNVSGEFTEETLFL</sequence>
<evidence type="ECO:0000313" key="1">
    <source>
        <dbReference type="EMBL" id="KAJ8684789.1"/>
    </source>
</evidence>
<dbReference type="EMBL" id="CM056741">
    <property type="protein sequence ID" value="KAJ8684789.1"/>
    <property type="molecule type" value="Genomic_DNA"/>
</dbReference>
<organism evidence="1 2">
    <name type="scientific">Eretmocerus hayati</name>
    <dbReference type="NCBI Taxonomy" id="131215"/>
    <lineage>
        <taxon>Eukaryota</taxon>
        <taxon>Metazoa</taxon>
        <taxon>Ecdysozoa</taxon>
        <taxon>Arthropoda</taxon>
        <taxon>Hexapoda</taxon>
        <taxon>Insecta</taxon>
        <taxon>Pterygota</taxon>
        <taxon>Neoptera</taxon>
        <taxon>Endopterygota</taxon>
        <taxon>Hymenoptera</taxon>
        <taxon>Apocrita</taxon>
        <taxon>Proctotrupomorpha</taxon>
        <taxon>Chalcidoidea</taxon>
        <taxon>Aphelinidae</taxon>
        <taxon>Aphelininae</taxon>
        <taxon>Eretmocerus</taxon>
    </lineage>
</organism>
<comment type="caution">
    <text evidence="1">The sequence shown here is derived from an EMBL/GenBank/DDBJ whole genome shotgun (WGS) entry which is preliminary data.</text>
</comment>
<protein>
    <submittedName>
        <fullName evidence="1">Uncharacterized protein</fullName>
    </submittedName>
</protein>
<gene>
    <name evidence="1" type="ORF">QAD02_020582</name>
</gene>
<reference evidence="1" key="1">
    <citation type="submission" date="2023-04" db="EMBL/GenBank/DDBJ databases">
        <title>A chromosome-level genome assembly of the parasitoid wasp Eretmocerus hayati.</title>
        <authorList>
            <person name="Zhong Y."/>
            <person name="Liu S."/>
            <person name="Liu Y."/>
        </authorList>
    </citation>
    <scope>NUCLEOTIDE SEQUENCE</scope>
    <source>
        <strain evidence="1">ZJU_SS_LIU_2023</strain>
    </source>
</reference>
<accession>A0ACC2PMG9</accession>
<evidence type="ECO:0000313" key="2">
    <source>
        <dbReference type="Proteomes" id="UP001239111"/>
    </source>
</evidence>
<proteinExistence type="predicted"/>